<comment type="caution">
    <text evidence="2">The sequence shown here is derived from an EMBL/GenBank/DDBJ whole genome shotgun (WGS) entry which is preliminary data.</text>
</comment>
<feature type="region of interest" description="Disordered" evidence="1">
    <location>
        <begin position="1"/>
        <end position="52"/>
    </location>
</feature>
<gene>
    <name evidence="2" type="ORF">FisN_22Lh210</name>
</gene>
<feature type="compositionally biased region" description="Low complexity" evidence="1">
    <location>
        <begin position="1"/>
        <end position="13"/>
    </location>
</feature>
<feature type="compositionally biased region" description="Low complexity" evidence="1">
    <location>
        <begin position="23"/>
        <end position="40"/>
    </location>
</feature>
<dbReference type="EMBL" id="BDSP01000041">
    <property type="protein sequence ID" value="GAX11519.1"/>
    <property type="molecule type" value="Genomic_DNA"/>
</dbReference>
<protein>
    <submittedName>
        <fullName evidence="2">Uncharacterized protein</fullName>
    </submittedName>
</protein>
<organism evidence="2 3">
    <name type="scientific">Fistulifera solaris</name>
    <name type="common">Oleaginous diatom</name>
    <dbReference type="NCBI Taxonomy" id="1519565"/>
    <lineage>
        <taxon>Eukaryota</taxon>
        <taxon>Sar</taxon>
        <taxon>Stramenopiles</taxon>
        <taxon>Ochrophyta</taxon>
        <taxon>Bacillariophyta</taxon>
        <taxon>Bacillariophyceae</taxon>
        <taxon>Bacillariophycidae</taxon>
        <taxon>Naviculales</taxon>
        <taxon>Naviculaceae</taxon>
        <taxon>Fistulifera</taxon>
    </lineage>
</organism>
<evidence type="ECO:0000313" key="3">
    <source>
        <dbReference type="Proteomes" id="UP000198406"/>
    </source>
</evidence>
<name>A0A1Z5JC33_FISSO</name>
<proteinExistence type="predicted"/>
<keyword evidence="3" id="KW-1185">Reference proteome</keyword>
<dbReference type="AlphaFoldDB" id="A0A1Z5JC33"/>
<evidence type="ECO:0000256" key="1">
    <source>
        <dbReference type="SAM" id="MobiDB-lite"/>
    </source>
</evidence>
<sequence length="67" mass="7162">MRTLRSAAPAAEAKASKKKEEPISAGKTKAKPVKTTVQPPKKTESKKEDKLTAAGKEVIISIEACKQ</sequence>
<evidence type="ECO:0000313" key="2">
    <source>
        <dbReference type="EMBL" id="GAX11519.1"/>
    </source>
</evidence>
<reference evidence="2 3" key="1">
    <citation type="journal article" date="2015" name="Plant Cell">
        <title>Oil accumulation by the oleaginous diatom Fistulifera solaris as revealed by the genome and transcriptome.</title>
        <authorList>
            <person name="Tanaka T."/>
            <person name="Maeda Y."/>
            <person name="Veluchamy A."/>
            <person name="Tanaka M."/>
            <person name="Abida H."/>
            <person name="Marechal E."/>
            <person name="Bowler C."/>
            <person name="Muto M."/>
            <person name="Sunaga Y."/>
            <person name="Tanaka M."/>
            <person name="Yoshino T."/>
            <person name="Taniguchi T."/>
            <person name="Fukuda Y."/>
            <person name="Nemoto M."/>
            <person name="Matsumoto M."/>
            <person name="Wong P.S."/>
            <person name="Aburatani S."/>
            <person name="Fujibuchi W."/>
        </authorList>
    </citation>
    <scope>NUCLEOTIDE SEQUENCE [LARGE SCALE GENOMIC DNA]</scope>
    <source>
        <strain evidence="2 3">JPCC DA0580</strain>
    </source>
</reference>
<dbReference type="Proteomes" id="UP000198406">
    <property type="component" value="Unassembled WGS sequence"/>
</dbReference>
<feature type="compositionally biased region" description="Basic and acidic residues" evidence="1">
    <location>
        <begin position="41"/>
        <end position="51"/>
    </location>
</feature>
<dbReference type="InParanoid" id="A0A1Z5JC33"/>
<accession>A0A1Z5JC33</accession>